<feature type="region of interest" description="Disordered" evidence="1">
    <location>
        <begin position="29"/>
        <end position="66"/>
    </location>
</feature>
<gene>
    <name evidence="4" type="ORF">GCM10008096_15650</name>
</gene>
<feature type="compositionally biased region" description="Low complexity" evidence="1">
    <location>
        <begin position="29"/>
        <end position="48"/>
    </location>
</feature>
<feature type="signal peptide" evidence="2">
    <location>
        <begin position="1"/>
        <end position="24"/>
    </location>
</feature>
<keyword evidence="5" id="KW-1185">Reference proteome</keyword>
<dbReference type="RefSeq" id="WP_189349594.1">
    <property type="nucleotide sequence ID" value="NZ_BMXK01000006.1"/>
</dbReference>
<dbReference type="EMBL" id="BMXK01000006">
    <property type="protein sequence ID" value="GHD06088.1"/>
    <property type="molecule type" value="Genomic_DNA"/>
</dbReference>
<evidence type="ECO:0000256" key="2">
    <source>
        <dbReference type="SAM" id="SignalP"/>
    </source>
</evidence>
<accession>A0ABQ3GJ48</accession>
<proteinExistence type="predicted"/>
<dbReference type="Proteomes" id="UP000642819">
    <property type="component" value="Unassembled WGS sequence"/>
</dbReference>
<feature type="domain" description="DUF6318" evidence="3">
    <location>
        <begin position="53"/>
        <end position="208"/>
    </location>
</feature>
<sequence>MRDSGWMRSALAVLGVAGVLAVSACGDGTTPGPSASGSSTPAPQSSSAPPEPQKATPEHPAQNLVPPELPEEATEFTDEGFKAFIEYWFEARNYGIATTDDSYIRAVSSKDCPYCITTLEMTENIARGGGDVWIVGGEIQATDITATVHGDSGDSDRTQLAYFTLRKSSGDAYGKDGIVEDGANVIEAVVKPFEFEARYEEGAWTATRIEVEH</sequence>
<evidence type="ECO:0000313" key="4">
    <source>
        <dbReference type="EMBL" id="GHD06088.1"/>
    </source>
</evidence>
<dbReference type="PROSITE" id="PS51257">
    <property type="entry name" value="PROKAR_LIPOPROTEIN"/>
    <property type="match status" value="1"/>
</dbReference>
<reference evidence="5" key="1">
    <citation type="journal article" date="2019" name="Int. J. Syst. Evol. Microbiol.">
        <title>The Global Catalogue of Microorganisms (GCM) 10K type strain sequencing project: providing services to taxonomists for standard genome sequencing and annotation.</title>
        <authorList>
            <consortium name="The Broad Institute Genomics Platform"/>
            <consortium name="The Broad Institute Genome Sequencing Center for Infectious Disease"/>
            <person name="Wu L."/>
            <person name="Ma J."/>
        </authorList>
    </citation>
    <scope>NUCLEOTIDE SEQUENCE [LARGE SCALE GENOMIC DNA]</scope>
    <source>
        <strain evidence="5">KCTC 19466</strain>
    </source>
</reference>
<feature type="chain" id="PRO_5046967806" description="DUF6318 domain-containing protein" evidence="2">
    <location>
        <begin position="25"/>
        <end position="213"/>
    </location>
</feature>
<evidence type="ECO:0000313" key="5">
    <source>
        <dbReference type="Proteomes" id="UP000642819"/>
    </source>
</evidence>
<dbReference type="Pfam" id="PF19843">
    <property type="entry name" value="DUF6318"/>
    <property type="match status" value="1"/>
</dbReference>
<evidence type="ECO:0000259" key="3">
    <source>
        <dbReference type="Pfam" id="PF19843"/>
    </source>
</evidence>
<name>A0ABQ3GJ48_9MICC</name>
<keyword evidence="2" id="KW-0732">Signal</keyword>
<dbReference type="InterPro" id="IPR046281">
    <property type="entry name" value="DUF6318"/>
</dbReference>
<comment type="caution">
    <text evidence="4">The sequence shown here is derived from an EMBL/GenBank/DDBJ whole genome shotgun (WGS) entry which is preliminary data.</text>
</comment>
<protein>
    <recommendedName>
        <fullName evidence="3">DUF6318 domain-containing protein</fullName>
    </recommendedName>
</protein>
<organism evidence="4 5">
    <name type="scientific">Zhihengliuella salsuginis</name>
    <dbReference type="NCBI Taxonomy" id="578222"/>
    <lineage>
        <taxon>Bacteria</taxon>
        <taxon>Bacillati</taxon>
        <taxon>Actinomycetota</taxon>
        <taxon>Actinomycetes</taxon>
        <taxon>Micrococcales</taxon>
        <taxon>Micrococcaceae</taxon>
        <taxon>Zhihengliuella</taxon>
    </lineage>
</organism>
<evidence type="ECO:0000256" key="1">
    <source>
        <dbReference type="SAM" id="MobiDB-lite"/>
    </source>
</evidence>